<evidence type="ECO:0000256" key="1">
    <source>
        <dbReference type="SAM" id="Phobius"/>
    </source>
</evidence>
<dbReference type="EMBL" id="MCGO01000003">
    <property type="protein sequence ID" value="ORY52479.1"/>
    <property type="molecule type" value="Genomic_DNA"/>
</dbReference>
<protein>
    <submittedName>
        <fullName evidence="2">Uncharacterized protein</fullName>
    </submittedName>
</protein>
<keyword evidence="3" id="KW-1185">Reference proteome</keyword>
<organism evidence="2 3">
    <name type="scientific">Rhizoclosmatium globosum</name>
    <dbReference type="NCBI Taxonomy" id="329046"/>
    <lineage>
        <taxon>Eukaryota</taxon>
        <taxon>Fungi</taxon>
        <taxon>Fungi incertae sedis</taxon>
        <taxon>Chytridiomycota</taxon>
        <taxon>Chytridiomycota incertae sedis</taxon>
        <taxon>Chytridiomycetes</taxon>
        <taxon>Chytridiales</taxon>
        <taxon>Chytriomycetaceae</taxon>
        <taxon>Rhizoclosmatium</taxon>
    </lineage>
</organism>
<dbReference type="GO" id="GO:0016020">
    <property type="term" value="C:membrane"/>
    <property type="evidence" value="ECO:0007669"/>
    <property type="project" value="TreeGrafter"/>
</dbReference>
<keyword evidence="1" id="KW-0472">Membrane</keyword>
<dbReference type="PANTHER" id="PTHR32251">
    <property type="entry name" value="3-OXO-5-ALPHA-STEROID 4-DEHYDROGENASE"/>
    <property type="match status" value="1"/>
</dbReference>
<dbReference type="PANTHER" id="PTHR32251:SF23">
    <property type="entry name" value="3-OXO-5-ALPHA-STEROID 4-DEHYDROGENASE (DUF1295)"/>
    <property type="match status" value="1"/>
</dbReference>
<evidence type="ECO:0000313" key="2">
    <source>
        <dbReference type="EMBL" id="ORY52479.1"/>
    </source>
</evidence>
<gene>
    <name evidence="2" type="ORF">BCR33DRAFT_733183</name>
</gene>
<dbReference type="InterPro" id="IPR010721">
    <property type="entry name" value="UstE-like"/>
</dbReference>
<dbReference type="AlphaFoldDB" id="A0A1Y2CZM3"/>
<dbReference type="Pfam" id="PF06966">
    <property type="entry name" value="DUF1295"/>
    <property type="match status" value="1"/>
</dbReference>
<feature type="transmembrane region" description="Helical" evidence="1">
    <location>
        <begin position="78"/>
        <end position="96"/>
    </location>
</feature>
<proteinExistence type="predicted"/>
<keyword evidence="1" id="KW-1133">Transmembrane helix</keyword>
<sequence length="126" mass="14526">MTTLIEVLTSLSLNEGYVNMNPAASNMLICLFFVILTFAMGTYTGNYSSVDRLWSITPVIYTVNYLIVYIVRRYALNSRLLCMALLVFAWGARLTFNFWRKGGYSLSEEVNYLPYRRISILTDYVV</sequence>
<evidence type="ECO:0000313" key="3">
    <source>
        <dbReference type="Proteomes" id="UP000193642"/>
    </source>
</evidence>
<dbReference type="OrthoDB" id="201504at2759"/>
<name>A0A1Y2CZM3_9FUNG</name>
<comment type="caution">
    <text evidence="2">The sequence shown here is derived from an EMBL/GenBank/DDBJ whole genome shotgun (WGS) entry which is preliminary data.</text>
</comment>
<dbReference type="Proteomes" id="UP000193642">
    <property type="component" value="Unassembled WGS sequence"/>
</dbReference>
<keyword evidence="1" id="KW-0812">Transmembrane</keyword>
<accession>A0A1Y2CZM3</accession>
<reference evidence="2 3" key="1">
    <citation type="submission" date="2016-07" db="EMBL/GenBank/DDBJ databases">
        <title>Pervasive Adenine N6-methylation of Active Genes in Fungi.</title>
        <authorList>
            <consortium name="DOE Joint Genome Institute"/>
            <person name="Mondo S.J."/>
            <person name="Dannebaum R.O."/>
            <person name="Kuo R.C."/>
            <person name="Labutti K."/>
            <person name="Haridas S."/>
            <person name="Kuo A."/>
            <person name="Salamov A."/>
            <person name="Ahrendt S.R."/>
            <person name="Lipzen A."/>
            <person name="Sullivan W."/>
            <person name="Andreopoulos W.B."/>
            <person name="Clum A."/>
            <person name="Lindquist E."/>
            <person name="Daum C."/>
            <person name="Ramamoorthy G.K."/>
            <person name="Gryganskyi A."/>
            <person name="Culley D."/>
            <person name="Magnuson J.K."/>
            <person name="James T.Y."/>
            <person name="O'Malley M.A."/>
            <person name="Stajich J.E."/>
            <person name="Spatafora J.W."/>
            <person name="Visel A."/>
            <person name="Grigoriev I.V."/>
        </authorList>
    </citation>
    <scope>NUCLEOTIDE SEQUENCE [LARGE SCALE GENOMIC DNA]</scope>
    <source>
        <strain evidence="2 3">JEL800</strain>
    </source>
</reference>
<feature type="transmembrane region" description="Helical" evidence="1">
    <location>
        <begin position="23"/>
        <end position="41"/>
    </location>
</feature>
<feature type="transmembrane region" description="Helical" evidence="1">
    <location>
        <begin position="53"/>
        <end position="72"/>
    </location>
</feature>